<organism evidence="2 3">
    <name type="scientific">Marasmius crinis-equi</name>
    <dbReference type="NCBI Taxonomy" id="585013"/>
    <lineage>
        <taxon>Eukaryota</taxon>
        <taxon>Fungi</taxon>
        <taxon>Dikarya</taxon>
        <taxon>Basidiomycota</taxon>
        <taxon>Agaricomycotina</taxon>
        <taxon>Agaricomycetes</taxon>
        <taxon>Agaricomycetidae</taxon>
        <taxon>Agaricales</taxon>
        <taxon>Marasmiineae</taxon>
        <taxon>Marasmiaceae</taxon>
        <taxon>Marasmius</taxon>
    </lineage>
</organism>
<dbReference type="SUPFAM" id="SSF50129">
    <property type="entry name" value="GroES-like"/>
    <property type="match status" value="1"/>
</dbReference>
<dbReference type="InterPro" id="IPR011032">
    <property type="entry name" value="GroES-like_sf"/>
</dbReference>
<evidence type="ECO:0000259" key="1">
    <source>
        <dbReference type="SMART" id="SM00829"/>
    </source>
</evidence>
<name>A0ABR3FGM5_9AGAR</name>
<dbReference type="InterPro" id="IPR002364">
    <property type="entry name" value="Quin_OxRdtase/zeta-crystal_CS"/>
</dbReference>
<sequence length="335" mass="36673">MRALVSTELAHHSKATLTHDAPDPTPLAGQVLVDVYSAGLNFFDDMSSRVKSLKVHRYLKVARLSEVTEFLVPGRKDCRQEGIITLIAFDPTDPVFFPVPANEIAPLPDNLTYDEGAGLYVTFPTTYEGLVGRANLKPGEWVLVTAAAGGIGMSALQLARILGGRVIAAAGSQDKMEIAKRLGGADYTVNYKVSMLSTTPLDLFKASILEKVVQVMSVTLTLVDSFKCIAFKGRTIVVGFSGGIEKVPTNLILLKNISVLGIFWGAYRNNERARIAEVWRELLEIFKSGKLKPVVNPEVYSLERVTEGLSALEHRKTWGKVIARVREENATKSKL</sequence>
<evidence type="ECO:0000313" key="3">
    <source>
        <dbReference type="Proteomes" id="UP001465976"/>
    </source>
</evidence>
<dbReference type="PANTHER" id="PTHR43677">
    <property type="entry name" value="SHORT-CHAIN DEHYDROGENASE/REDUCTASE"/>
    <property type="match status" value="1"/>
</dbReference>
<dbReference type="EMBL" id="JBAHYK010000416">
    <property type="protein sequence ID" value="KAL0574243.1"/>
    <property type="molecule type" value="Genomic_DNA"/>
</dbReference>
<dbReference type="SMART" id="SM00829">
    <property type="entry name" value="PKS_ER"/>
    <property type="match status" value="1"/>
</dbReference>
<dbReference type="PANTHER" id="PTHR43677:SF4">
    <property type="entry name" value="QUINONE OXIDOREDUCTASE-LIKE PROTEIN 2"/>
    <property type="match status" value="1"/>
</dbReference>
<feature type="domain" description="Enoyl reductase (ER)" evidence="1">
    <location>
        <begin position="10"/>
        <end position="323"/>
    </location>
</feature>
<dbReference type="InterPro" id="IPR051397">
    <property type="entry name" value="Zn-ADH-like_protein"/>
</dbReference>
<dbReference type="Gene3D" id="3.40.50.720">
    <property type="entry name" value="NAD(P)-binding Rossmann-like Domain"/>
    <property type="match status" value="1"/>
</dbReference>
<dbReference type="Gene3D" id="3.90.180.10">
    <property type="entry name" value="Medium-chain alcohol dehydrogenases, catalytic domain"/>
    <property type="match status" value="1"/>
</dbReference>
<dbReference type="CDD" id="cd08241">
    <property type="entry name" value="QOR1"/>
    <property type="match status" value="1"/>
</dbReference>
<dbReference type="Proteomes" id="UP001465976">
    <property type="component" value="Unassembled WGS sequence"/>
</dbReference>
<evidence type="ECO:0000313" key="2">
    <source>
        <dbReference type="EMBL" id="KAL0574243.1"/>
    </source>
</evidence>
<protein>
    <recommendedName>
        <fullName evidence="1">Enoyl reductase (ER) domain-containing protein</fullName>
    </recommendedName>
</protein>
<dbReference type="InterPro" id="IPR036291">
    <property type="entry name" value="NAD(P)-bd_dom_sf"/>
</dbReference>
<keyword evidence="3" id="KW-1185">Reference proteome</keyword>
<dbReference type="Pfam" id="PF00107">
    <property type="entry name" value="ADH_zinc_N"/>
    <property type="match status" value="1"/>
</dbReference>
<comment type="caution">
    <text evidence="2">The sequence shown here is derived from an EMBL/GenBank/DDBJ whole genome shotgun (WGS) entry which is preliminary data.</text>
</comment>
<dbReference type="InterPro" id="IPR013149">
    <property type="entry name" value="ADH-like_C"/>
</dbReference>
<reference evidence="2 3" key="1">
    <citation type="submission" date="2024-02" db="EMBL/GenBank/DDBJ databases">
        <title>A draft genome for the cacao thread blight pathogen Marasmius crinis-equi.</title>
        <authorList>
            <person name="Cohen S.P."/>
            <person name="Baruah I.K."/>
            <person name="Amoako-Attah I."/>
            <person name="Bukari Y."/>
            <person name="Meinhardt L.W."/>
            <person name="Bailey B.A."/>
        </authorList>
    </citation>
    <scope>NUCLEOTIDE SEQUENCE [LARGE SCALE GENOMIC DNA]</scope>
    <source>
        <strain evidence="2 3">GH-76</strain>
    </source>
</reference>
<accession>A0ABR3FGM5</accession>
<dbReference type="SUPFAM" id="SSF51735">
    <property type="entry name" value="NAD(P)-binding Rossmann-fold domains"/>
    <property type="match status" value="1"/>
</dbReference>
<dbReference type="PROSITE" id="PS01162">
    <property type="entry name" value="QOR_ZETA_CRYSTAL"/>
    <property type="match status" value="1"/>
</dbReference>
<proteinExistence type="predicted"/>
<gene>
    <name evidence="2" type="ORF">V5O48_007714</name>
</gene>
<dbReference type="InterPro" id="IPR020843">
    <property type="entry name" value="ER"/>
</dbReference>